<dbReference type="RefSeq" id="WP_125860785.1">
    <property type="nucleotide sequence ID" value="NZ_RHQL01000026.1"/>
</dbReference>
<organism evidence="1 2">
    <name type="scientific">Stutzerimonas xanthomarina</name>
    <dbReference type="NCBI Taxonomy" id="271420"/>
    <lineage>
        <taxon>Bacteria</taxon>
        <taxon>Pseudomonadati</taxon>
        <taxon>Pseudomonadota</taxon>
        <taxon>Gammaproteobacteria</taxon>
        <taxon>Pseudomonadales</taxon>
        <taxon>Pseudomonadaceae</taxon>
        <taxon>Stutzerimonas</taxon>
    </lineage>
</organism>
<name>A0A427DL54_9GAMM</name>
<evidence type="ECO:0000313" key="1">
    <source>
        <dbReference type="EMBL" id="RRV04018.1"/>
    </source>
</evidence>
<sequence length="244" mass="25776">MKLSQGLFSKAVLGFVMAGSILLSGCASTGSVLTDSSVPAADPRLTQGNDAAFFSKSGFTACAGAASVGVLACALSNSSNKAACAVVAGLAACGVAMGANYYYDQRRSQYANTAERLGVMSADIQKDTENVVARTETMQRVIRDDEQSIAAIQKSIKNKQLDKAQAEQELAGVDQNLALMRKELANMRNKVSEYEKTAKLERESGAGTDVVKIEEEIGKMNLKVAALQQEVDGLYSQRSAITLG</sequence>
<gene>
    <name evidence="1" type="ORF">EGJ28_23000</name>
</gene>
<accession>A0A427DL54</accession>
<reference evidence="1 2" key="1">
    <citation type="submission" date="2018-10" db="EMBL/GenBank/DDBJ databases">
        <title>Transmission dynamics of multidrug resistant bacteria on intensive care unit surfaces.</title>
        <authorList>
            <person name="D'Souza A.W."/>
            <person name="Potter R.F."/>
            <person name="Wallace M."/>
            <person name="Shupe A."/>
            <person name="Patel S."/>
            <person name="Sun S."/>
            <person name="Gul D."/>
            <person name="Kwon J.H."/>
            <person name="Andleeb S."/>
            <person name="Burnham C.-A.D."/>
            <person name="Dantas G."/>
        </authorList>
    </citation>
    <scope>NUCLEOTIDE SEQUENCE [LARGE SCALE GENOMIC DNA]</scope>
    <source>
        <strain evidence="1 2">PX_177</strain>
    </source>
</reference>
<dbReference type="AlphaFoldDB" id="A0A427DL54"/>
<comment type="caution">
    <text evidence="1">The sequence shown here is derived from an EMBL/GenBank/DDBJ whole genome shotgun (WGS) entry which is preliminary data.</text>
</comment>
<dbReference type="Proteomes" id="UP000276506">
    <property type="component" value="Unassembled WGS sequence"/>
</dbReference>
<dbReference type="PROSITE" id="PS51257">
    <property type="entry name" value="PROKAR_LIPOPROTEIN"/>
    <property type="match status" value="1"/>
</dbReference>
<protein>
    <submittedName>
        <fullName evidence="1">Uncharacterized protein</fullName>
    </submittedName>
</protein>
<evidence type="ECO:0000313" key="2">
    <source>
        <dbReference type="Proteomes" id="UP000276506"/>
    </source>
</evidence>
<proteinExistence type="predicted"/>
<dbReference type="EMBL" id="RHQL01000026">
    <property type="protein sequence ID" value="RRV04018.1"/>
    <property type="molecule type" value="Genomic_DNA"/>
</dbReference>